<dbReference type="Proteomes" id="UP001164390">
    <property type="component" value="Chromosome"/>
</dbReference>
<evidence type="ECO:0000313" key="2">
    <source>
        <dbReference type="EMBL" id="UYM03882.1"/>
    </source>
</evidence>
<dbReference type="EMBL" id="CP094970">
    <property type="protein sequence ID" value="UYM03882.1"/>
    <property type="molecule type" value="Genomic_DNA"/>
</dbReference>
<dbReference type="KEGG" id="sgrg:L0C25_15180"/>
<reference evidence="2" key="1">
    <citation type="submission" date="2022-01" db="EMBL/GenBank/DDBJ databases">
        <title>Nocardioidaceae gen. sp. A5X3R13.</title>
        <authorList>
            <person name="Lopez Marin M.A."/>
            <person name="Uhlik O."/>
        </authorList>
    </citation>
    <scope>NUCLEOTIDE SEQUENCE</scope>
    <source>
        <strain evidence="2">A5X3R13</strain>
    </source>
</reference>
<protein>
    <submittedName>
        <fullName evidence="2">Uncharacterized protein</fullName>
    </submittedName>
</protein>
<evidence type="ECO:0000256" key="1">
    <source>
        <dbReference type="SAM" id="Phobius"/>
    </source>
</evidence>
<organism evidence="2 3">
    <name type="scientific">Solicola gregarius</name>
    <dbReference type="NCBI Taxonomy" id="2908642"/>
    <lineage>
        <taxon>Bacteria</taxon>
        <taxon>Bacillati</taxon>
        <taxon>Actinomycetota</taxon>
        <taxon>Actinomycetes</taxon>
        <taxon>Propionibacteriales</taxon>
        <taxon>Nocardioidaceae</taxon>
        <taxon>Solicola</taxon>
    </lineage>
</organism>
<proteinExistence type="predicted"/>
<feature type="transmembrane region" description="Helical" evidence="1">
    <location>
        <begin position="6"/>
        <end position="26"/>
    </location>
</feature>
<name>A0AA46YJ52_9ACTN</name>
<keyword evidence="1" id="KW-1133">Transmembrane helix</keyword>
<dbReference type="AlphaFoldDB" id="A0AA46YJ52"/>
<feature type="transmembrane region" description="Helical" evidence="1">
    <location>
        <begin position="253"/>
        <end position="274"/>
    </location>
</feature>
<keyword evidence="1" id="KW-0472">Membrane</keyword>
<feature type="transmembrane region" description="Helical" evidence="1">
    <location>
        <begin position="66"/>
        <end position="86"/>
    </location>
</feature>
<feature type="transmembrane region" description="Helical" evidence="1">
    <location>
        <begin position="176"/>
        <end position="198"/>
    </location>
</feature>
<dbReference type="RefSeq" id="WP_271632524.1">
    <property type="nucleotide sequence ID" value="NZ_CP094970.1"/>
</dbReference>
<feature type="transmembrane region" description="Helical" evidence="1">
    <location>
        <begin position="218"/>
        <end position="247"/>
    </location>
</feature>
<gene>
    <name evidence="2" type="ORF">L0C25_15180</name>
</gene>
<feature type="transmembrane region" description="Helical" evidence="1">
    <location>
        <begin position="98"/>
        <end position="117"/>
    </location>
</feature>
<evidence type="ECO:0000313" key="3">
    <source>
        <dbReference type="Proteomes" id="UP001164390"/>
    </source>
</evidence>
<keyword evidence="3" id="KW-1185">Reference proteome</keyword>
<feature type="transmembrane region" description="Helical" evidence="1">
    <location>
        <begin position="147"/>
        <end position="170"/>
    </location>
</feature>
<sequence length="299" mass="32567">MSETWHWLIFCGGAFLIALPFTIIEWKRADRQAMKLVDRLTPPAGMALTDDGTQWLQRQVARRLRWAAVTTQIAICFTAPLVFGFLDVPIINEFGAPMYGAVAVFIGHTVGSTYATVRSACASTSVRRSAPVTPRTLRTYVRGWEHAVLACHVLTAPVALAAVAVGWLTGRFDDEAAIVCGALAALWAIAVGGICLLLRRTVHASPVVDEDLHVARELLLSFAIRSLLVCQFVIIGLVASALCTYAYLTVDGFPWALSVAPMYAVGAIGLGMYVTRVNREDRDAPAPEWYFARTLEPTS</sequence>
<accession>A0AA46YJ52</accession>
<keyword evidence="1" id="KW-0812">Transmembrane</keyword>